<keyword evidence="3" id="KW-0227">DNA damage</keyword>
<organism evidence="9 10">
    <name type="scientific">Alkaliphilus serpentinus</name>
    <dbReference type="NCBI Taxonomy" id="1482731"/>
    <lineage>
        <taxon>Bacteria</taxon>
        <taxon>Bacillati</taxon>
        <taxon>Bacillota</taxon>
        <taxon>Clostridia</taxon>
        <taxon>Peptostreptococcales</taxon>
        <taxon>Natronincolaceae</taxon>
        <taxon>Alkaliphilus</taxon>
    </lineage>
</organism>
<evidence type="ECO:0000256" key="6">
    <source>
        <dbReference type="ARBA" id="ARBA00023125"/>
    </source>
</evidence>
<dbReference type="Proteomes" id="UP000465601">
    <property type="component" value="Unassembled WGS sequence"/>
</dbReference>
<keyword evidence="10" id="KW-1185">Reference proteome</keyword>
<proteinExistence type="inferred from homology"/>
<reference evidence="9 10" key="1">
    <citation type="submission" date="2019-10" db="EMBL/GenBank/DDBJ databases">
        <title>Alkaliphilus serpentinus sp. nov. and Alkaliphilus pronyensis sp. nov., two novel anaerobic alkaliphilic species isolated from the serpentinized-hosted hydrothermal field of the Prony Bay (New Caledonia).</title>
        <authorList>
            <person name="Postec A."/>
        </authorList>
    </citation>
    <scope>NUCLEOTIDE SEQUENCE [LARGE SCALE GENOMIC DNA]</scope>
    <source>
        <strain evidence="9 10">LacT</strain>
    </source>
</reference>
<comment type="caution">
    <text evidence="9">The sequence shown here is derived from an EMBL/GenBank/DDBJ whole genome shotgun (WGS) entry which is preliminary data.</text>
</comment>
<evidence type="ECO:0000313" key="10">
    <source>
        <dbReference type="Proteomes" id="UP000465601"/>
    </source>
</evidence>
<evidence type="ECO:0000256" key="3">
    <source>
        <dbReference type="ARBA" id="ARBA00022763"/>
    </source>
</evidence>
<comment type="similarity">
    <text evidence="1 8">Belongs to the SOS response-associated peptidase family.</text>
</comment>
<evidence type="ECO:0000256" key="5">
    <source>
        <dbReference type="ARBA" id="ARBA00023124"/>
    </source>
</evidence>
<sequence length="198" mass="23322">MCGRFFFEGDLEEVIRKFAIEEVDDRSREYGEIFPSNEFPIVINKKQNILAHYRWGFSAPFLKNIIINARLETIDTKPMFKGAFKERRCVIPVSYYFEWKAEEGKKVKHKIFMKSEKHFYLAGLYGSFHDKKGEAYNGFTIITTNPLSDLAHIHDRMPLILKDDQLELWLDSTIRDIDMLKEMVKERINLPPLLVEPA</sequence>
<dbReference type="OrthoDB" id="9782620at2"/>
<dbReference type="GO" id="GO:0003697">
    <property type="term" value="F:single-stranded DNA binding"/>
    <property type="evidence" value="ECO:0007669"/>
    <property type="project" value="InterPro"/>
</dbReference>
<evidence type="ECO:0000256" key="7">
    <source>
        <dbReference type="ARBA" id="ARBA00023239"/>
    </source>
</evidence>
<protein>
    <recommendedName>
        <fullName evidence="8">Abasic site processing protein</fullName>
        <ecNumber evidence="8">3.4.-.-</ecNumber>
    </recommendedName>
</protein>
<accession>A0A833MEM4</accession>
<dbReference type="GO" id="GO:0008233">
    <property type="term" value="F:peptidase activity"/>
    <property type="evidence" value="ECO:0007669"/>
    <property type="project" value="UniProtKB-KW"/>
</dbReference>
<dbReference type="EMBL" id="WBZB01000013">
    <property type="protein sequence ID" value="KAB3531504.1"/>
    <property type="molecule type" value="Genomic_DNA"/>
</dbReference>
<keyword evidence="5" id="KW-0190">Covalent protein-DNA linkage</keyword>
<keyword evidence="4 8" id="KW-0378">Hydrolase</keyword>
<keyword evidence="7" id="KW-0456">Lyase</keyword>
<dbReference type="AlphaFoldDB" id="A0A833MEM4"/>
<dbReference type="EC" id="3.4.-.-" evidence="8"/>
<evidence type="ECO:0000256" key="8">
    <source>
        <dbReference type="RuleBase" id="RU364100"/>
    </source>
</evidence>
<evidence type="ECO:0000256" key="2">
    <source>
        <dbReference type="ARBA" id="ARBA00022670"/>
    </source>
</evidence>
<dbReference type="Gene3D" id="3.90.1680.10">
    <property type="entry name" value="SOS response associated peptidase-like"/>
    <property type="match status" value="1"/>
</dbReference>
<dbReference type="Pfam" id="PF02586">
    <property type="entry name" value="SRAP"/>
    <property type="match status" value="1"/>
</dbReference>
<dbReference type="GO" id="GO:0006508">
    <property type="term" value="P:proteolysis"/>
    <property type="evidence" value="ECO:0007669"/>
    <property type="project" value="UniProtKB-KW"/>
</dbReference>
<keyword evidence="2 8" id="KW-0645">Protease</keyword>
<name>A0A833MEM4_9FIRM</name>
<dbReference type="PANTHER" id="PTHR13604:SF0">
    <property type="entry name" value="ABASIC SITE PROCESSING PROTEIN HMCES"/>
    <property type="match status" value="1"/>
</dbReference>
<dbReference type="GO" id="GO:0016829">
    <property type="term" value="F:lyase activity"/>
    <property type="evidence" value="ECO:0007669"/>
    <property type="project" value="UniProtKB-KW"/>
</dbReference>
<evidence type="ECO:0000256" key="4">
    <source>
        <dbReference type="ARBA" id="ARBA00022801"/>
    </source>
</evidence>
<dbReference type="PANTHER" id="PTHR13604">
    <property type="entry name" value="DC12-RELATED"/>
    <property type="match status" value="1"/>
</dbReference>
<dbReference type="GO" id="GO:0106300">
    <property type="term" value="P:protein-DNA covalent cross-linking repair"/>
    <property type="evidence" value="ECO:0007669"/>
    <property type="project" value="InterPro"/>
</dbReference>
<dbReference type="InterPro" id="IPR036590">
    <property type="entry name" value="SRAP-like"/>
</dbReference>
<gene>
    <name evidence="9" type="ORF">F8153_04835</name>
</gene>
<evidence type="ECO:0000313" key="9">
    <source>
        <dbReference type="EMBL" id="KAB3531504.1"/>
    </source>
</evidence>
<evidence type="ECO:0000256" key="1">
    <source>
        <dbReference type="ARBA" id="ARBA00008136"/>
    </source>
</evidence>
<dbReference type="RefSeq" id="WP_151865232.1">
    <property type="nucleotide sequence ID" value="NZ_WBZB01000013.1"/>
</dbReference>
<dbReference type="SUPFAM" id="SSF143081">
    <property type="entry name" value="BB1717-like"/>
    <property type="match status" value="1"/>
</dbReference>
<keyword evidence="6" id="KW-0238">DNA-binding</keyword>
<dbReference type="InterPro" id="IPR003738">
    <property type="entry name" value="SRAP"/>
</dbReference>